<dbReference type="Gene3D" id="1.25.40.90">
    <property type="match status" value="1"/>
</dbReference>
<dbReference type="InterPro" id="IPR038425">
    <property type="entry name" value="GAT_sf"/>
</dbReference>
<dbReference type="SUPFAM" id="SSF48464">
    <property type="entry name" value="ENTH/VHS domain"/>
    <property type="match status" value="1"/>
</dbReference>
<dbReference type="GO" id="GO:0005737">
    <property type="term" value="C:cytoplasm"/>
    <property type="evidence" value="ECO:0007669"/>
    <property type="project" value="UniProtKB-ARBA"/>
</dbReference>
<evidence type="ECO:0000256" key="4">
    <source>
        <dbReference type="ARBA" id="ARBA00022927"/>
    </source>
</evidence>
<dbReference type="CDD" id="cd03561">
    <property type="entry name" value="VHS"/>
    <property type="match status" value="1"/>
</dbReference>
<gene>
    <name evidence="10" type="primary">LOC120251677</name>
</gene>
<keyword evidence="4" id="KW-0653">Protein transport</keyword>
<feature type="compositionally biased region" description="Pro residues" evidence="6">
    <location>
        <begin position="152"/>
        <end position="162"/>
    </location>
</feature>
<dbReference type="PROSITE" id="PS50909">
    <property type="entry name" value="GAT"/>
    <property type="match status" value="1"/>
</dbReference>
<proteinExistence type="inferred from homology"/>
<evidence type="ECO:0000256" key="1">
    <source>
        <dbReference type="ARBA" id="ARBA00004170"/>
    </source>
</evidence>
<feature type="region of interest" description="Disordered" evidence="6">
    <location>
        <begin position="454"/>
        <end position="473"/>
    </location>
</feature>
<evidence type="ECO:0000313" key="10">
    <source>
        <dbReference type="RefSeq" id="XP_039116222.1"/>
    </source>
</evidence>
<dbReference type="InterPro" id="IPR002014">
    <property type="entry name" value="VHS_dom"/>
</dbReference>
<dbReference type="Pfam" id="PF03127">
    <property type="entry name" value="GAT"/>
    <property type="match status" value="1"/>
</dbReference>
<dbReference type="SMART" id="SM00288">
    <property type="entry name" value="VHS"/>
    <property type="match status" value="1"/>
</dbReference>
<feature type="domain" description="VHS" evidence="7">
    <location>
        <begin position="9"/>
        <end position="138"/>
    </location>
</feature>
<dbReference type="GO" id="GO:0043130">
    <property type="term" value="F:ubiquitin binding"/>
    <property type="evidence" value="ECO:0007669"/>
    <property type="project" value="InterPro"/>
</dbReference>
<dbReference type="GO" id="GO:0043328">
    <property type="term" value="P:protein transport to vacuole involved in ubiquitin-dependent protein catabolic process via the multivesicular body sorting pathway"/>
    <property type="evidence" value="ECO:0007669"/>
    <property type="project" value="InterPro"/>
</dbReference>
<dbReference type="GO" id="GO:0016020">
    <property type="term" value="C:membrane"/>
    <property type="evidence" value="ECO:0007669"/>
    <property type="project" value="UniProtKB-SubCell"/>
</dbReference>
<dbReference type="RefSeq" id="XP_039116222.1">
    <property type="nucleotide sequence ID" value="XM_039260288.1"/>
</dbReference>
<dbReference type="SUPFAM" id="SSF89009">
    <property type="entry name" value="GAT-like domain"/>
    <property type="match status" value="1"/>
</dbReference>
<protein>
    <submittedName>
        <fullName evidence="10">TOM1-like protein 9</fullName>
    </submittedName>
</protein>
<dbReference type="Gene3D" id="1.20.58.160">
    <property type="match status" value="1"/>
</dbReference>
<feature type="region of interest" description="Disordered" evidence="6">
    <location>
        <begin position="722"/>
        <end position="753"/>
    </location>
</feature>
<evidence type="ECO:0000256" key="5">
    <source>
        <dbReference type="ARBA" id="ARBA00023136"/>
    </source>
</evidence>
<evidence type="ECO:0000259" key="7">
    <source>
        <dbReference type="PROSITE" id="PS50179"/>
    </source>
</evidence>
<dbReference type="InterPro" id="IPR008942">
    <property type="entry name" value="ENTH_VHS"/>
</dbReference>
<feature type="compositionally biased region" description="Polar residues" evidence="6">
    <location>
        <begin position="164"/>
        <end position="178"/>
    </location>
</feature>
<keyword evidence="3" id="KW-0813">Transport</keyword>
<evidence type="ECO:0000313" key="9">
    <source>
        <dbReference type="Proteomes" id="UP001515500"/>
    </source>
</evidence>
<dbReference type="GO" id="GO:0035091">
    <property type="term" value="F:phosphatidylinositol binding"/>
    <property type="evidence" value="ECO:0007669"/>
    <property type="project" value="InterPro"/>
</dbReference>
<dbReference type="Pfam" id="PF00790">
    <property type="entry name" value="VHS"/>
    <property type="match status" value="1"/>
</dbReference>
<name>A0AB40AMH4_DIOCR</name>
<accession>A0AB40AMH4</accession>
<dbReference type="AlphaFoldDB" id="A0AB40AMH4"/>
<sequence>MAASLADRATSDLLIGPDWAMNVEICDILNHDPGQGKVTARVLRRRIGNKNPKIQLLALTLLETIIKNCGDIVHMHIAERDIPHKMAKLVKKKPDFRVKEKILVLIDTWQEALGGPHGRHTQFYSAYQELLRYGVVFPKRTGSSAPVFSPQGQPPPSYPQPPQHSDNQQEATVSSDSSELPVLSIADIQNARGIMDVLAEMLNALDPKNKEGLQQEVIVDLVAQCRTYRQRLVHLVNKTSDEELLSQGLALNDDLQHVLGKYDAISSGIAAHVEKPKTLQALVDIDDATVTNQDKNALVDTSSSTNASTSNQPLLEQLLLGGPSDHDHAPLAPPSAQADPFIDLLSDGNSGVPPTENSLALAPVNESLADSMPEQNALALSDVFSQNVSNTNNSNPANVFDTNSSSSAQHLALVPVTSPFQQQQHQTSQAMLFSNGGALNPGTSPFEQAGYSQGTQWNHSNTPWHDQSSQEMNPQQQAYNNMSNDQNGDLPPPPWEVQSGMDDQITTSPHPLNGHVGDMHSESLPNGIHHPTLIQNNQPGSIHPSLMQNNQPGNVHPSLMQNNQPGSIHPSFMQNSQPGGIHPSMMPNGQPIHPSLMQNNQPGSIHPALMQNNQHGNIHPSLMQNSQAGNINPLGVGGAYPQQMQAAQFRGAYLQHMQAPQLGGAYPQAMQIAQMGGGYAYNQQPEAQFYYQRPTYPHVSQTDISQGMYGLSMQENSTYTSSSLSSYQMSGSKPSYIHQPSKPPSKPEDKLFGDLVSLCQE</sequence>
<evidence type="ECO:0000256" key="6">
    <source>
        <dbReference type="SAM" id="MobiDB-lite"/>
    </source>
</evidence>
<feature type="compositionally biased region" description="Polar residues" evidence="6">
    <location>
        <begin position="610"/>
        <end position="630"/>
    </location>
</feature>
<feature type="region of interest" description="Disordered" evidence="6">
    <location>
        <begin position="144"/>
        <end position="178"/>
    </location>
</feature>
<evidence type="ECO:0000256" key="2">
    <source>
        <dbReference type="ARBA" id="ARBA00007708"/>
    </source>
</evidence>
<feature type="domain" description="GAT" evidence="8">
    <location>
        <begin position="179"/>
        <end position="267"/>
    </location>
</feature>
<comment type="subcellular location">
    <subcellularLocation>
        <location evidence="1">Membrane</location>
        <topology evidence="1">Peripheral membrane protein</topology>
    </subcellularLocation>
</comment>
<organism evidence="9 10">
    <name type="scientific">Dioscorea cayennensis subsp. rotundata</name>
    <name type="common">White Guinea yam</name>
    <name type="synonym">Dioscorea rotundata</name>
    <dbReference type="NCBI Taxonomy" id="55577"/>
    <lineage>
        <taxon>Eukaryota</taxon>
        <taxon>Viridiplantae</taxon>
        <taxon>Streptophyta</taxon>
        <taxon>Embryophyta</taxon>
        <taxon>Tracheophyta</taxon>
        <taxon>Spermatophyta</taxon>
        <taxon>Magnoliopsida</taxon>
        <taxon>Liliopsida</taxon>
        <taxon>Dioscoreales</taxon>
        <taxon>Dioscoreaceae</taxon>
        <taxon>Dioscorea</taxon>
    </lineage>
</organism>
<feature type="region of interest" description="Disordered" evidence="6">
    <location>
        <begin position="478"/>
        <end position="630"/>
    </location>
</feature>
<dbReference type="PANTHER" id="PTHR45898">
    <property type="entry name" value="TOM1-LIKE PROTEIN"/>
    <property type="match status" value="1"/>
</dbReference>
<keyword evidence="9" id="KW-1185">Reference proteome</keyword>
<reference evidence="10" key="1">
    <citation type="submission" date="2025-08" db="UniProtKB">
        <authorList>
            <consortium name="RefSeq"/>
        </authorList>
    </citation>
    <scope>IDENTIFICATION</scope>
</reference>
<dbReference type="InterPro" id="IPR044836">
    <property type="entry name" value="TOL_plant"/>
</dbReference>
<feature type="compositionally biased region" description="Polar residues" evidence="6">
    <location>
        <begin position="533"/>
        <end position="578"/>
    </location>
</feature>
<dbReference type="PANTHER" id="PTHR45898:SF4">
    <property type="entry name" value="TARGET OF MYB PROTEIN 1"/>
    <property type="match status" value="1"/>
</dbReference>
<feature type="compositionally biased region" description="Polar residues" evidence="6">
    <location>
        <begin position="478"/>
        <end position="487"/>
    </location>
</feature>
<dbReference type="InterPro" id="IPR004152">
    <property type="entry name" value="GAT_dom"/>
</dbReference>
<keyword evidence="5" id="KW-0472">Membrane</keyword>
<evidence type="ECO:0000259" key="8">
    <source>
        <dbReference type="PROSITE" id="PS50909"/>
    </source>
</evidence>
<dbReference type="GeneID" id="120251677"/>
<feature type="compositionally biased region" description="Low complexity" evidence="6">
    <location>
        <begin position="722"/>
        <end position="732"/>
    </location>
</feature>
<evidence type="ECO:0000256" key="3">
    <source>
        <dbReference type="ARBA" id="ARBA00022448"/>
    </source>
</evidence>
<dbReference type="PROSITE" id="PS50179">
    <property type="entry name" value="VHS"/>
    <property type="match status" value="1"/>
</dbReference>
<comment type="similarity">
    <text evidence="2">Belongs to the TOM1 family.</text>
</comment>
<dbReference type="CDD" id="cd14231">
    <property type="entry name" value="GAT_GGA-like_plant"/>
    <property type="match status" value="1"/>
</dbReference>
<dbReference type="Proteomes" id="UP001515500">
    <property type="component" value="Chromosome 20"/>
</dbReference>